<dbReference type="InterPro" id="IPR013320">
    <property type="entry name" value="ConA-like_dom_sf"/>
</dbReference>
<name>A0ABT2ND87_9CYAN</name>
<keyword evidence="2" id="KW-1015">Disulfide bond</keyword>
<keyword evidence="1" id="KW-0732">Signal</keyword>
<dbReference type="Gene3D" id="2.60.120.200">
    <property type="match status" value="4"/>
</dbReference>
<evidence type="ECO:0000313" key="5">
    <source>
        <dbReference type="Proteomes" id="UP001525961"/>
    </source>
</evidence>
<accession>A0ABT2ND87</accession>
<gene>
    <name evidence="4" type="ORF">NG792_23340</name>
</gene>
<evidence type="ECO:0000256" key="2">
    <source>
        <dbReference type="ARBA" id="ARBA00023157"/>
    </source>
</evidence>
<evidence type="ECO:0000259" key="3">
    <source>
        <dbReference type="SMART" id="SM00560"/>
    </source>
</evidence>
<reference evidence="4 5" key="1">
    <citation type="journal article" date="2022" name="Front. Microbiol.">
        <title>High genomic differentiation and limited gene flow indicate recent cryptic speciation within the genus Laspinema (cyanobacteria).</title>
        <authorList>
            <person name="Stanojkovic A."/>
            <person name="Skoupy S."/>
            <person name="Skaloud P."/>
            <person name="Dvorak P."/>
        </authorList>
    </citation>
    <scope>NUCLEOTIDE SEQUENCE [LARGE SCALE GENOMIC DNA]</scope>
    <source>
        <strain evidence="4 5">D3b</strain>
    </source>
</reference>
<evidence type="ECO:0000256" key="1">
    <source>
        <dbReference type="ARBA" id="ARBA00022729"/>
    </source>
</evidence>
<dbReference type="InterPro" id="IPR006558">
    <property type="entry name" value="LamG-like"/>
</dbReference>
<keyword evidence="5" id="KW-1185">Reference proteome</keyword>
<organism evidence="4 5">
    <name type="scientific">Laspinema olomoucense D3b</name>
    <dbReference type="NCBI Taxonomy" id="2953688"/>
    <lineage>
        <taxon>Bacteria</taxon>
        <taxon>Bacillati</taxon>
        <taxon>Cyanobacteriota</taxon>
        <taxon>Cyanophyceae</taxon>
        <taxon>Oscillatoriophycideae</taxon>
        <taxon>Oscillatoriales</taxon>
        <taxon>Laspinemataceae</taxon>
        <taxon>Laspinema</taxon>
        <taxon>Laspinema olomoucense</taxon>
    </lineage>
</organism>
<evidence type="ECO:0000313" key="4">
    <source>
        <dbReference type="EMBL" id="MCT7980664.1"/>
    </source>
</evidence>
<sequence>MIFNDSVAVPPTAKEVDLGYSYPDIPLFNGTSDWIEIPYLGDFNPQQFTVELWVDYQGGIGYRAILTSVCSSAQEGRRGYLFCVNPAGNWQFWVGSGQPDAPWVMLTGPRASKGVWTHLAGIYDEQLQTVFFYIDGNLVAQRTAIPFHPNERNSLRVGAGATEQSGASPCFFQGRIAQIRIWNRPLDSVNIATLSSQDLREEGQITLTTPIVSSAVEPFPTPFQTNTEVDVLLEATSPISPEEIGDEEVENGSIKGGDIQTKPAYTSLINPILDSGDDTEPEILLQETFSVIPEKEIGNEEINEPEPDVLTQETPAEPKPDILGKKTSLVSGEEEVKIPHEVGEMSPTGIEWEPEVIPAAKSFQSALMFNGINSSVEVKTPFKNNRTFTLSLWVKPAFLEQGWCGLFSNDSGEHLPPLQLGIAPKGGLYYDSFDEAGTCRYHDTLDGFFESADRWVQIAWVKTGTEYRFYRNGELYAIQPAPDAFYLYQSQALIGMGENGFAGAIRDVRVWKVARTAAEIRHDLHRPLTGEEPGLCHYWGFNDGNGAIASDGVKCANWGKIIGATWGQGNPPGKGDSSPDGRFRSVLCFAGETNYIEVEDPFENDTTFTISLWLQPAIAGATPYGIMGKRWRPSAFKPELWGVKYQQTLYYHTSDSSSPNRRHAAPLLNFFAGSEEDWIHLTWVKVGTEYRFYRNGKLFATQAAPERFYTDSTSYWFGKLGIGNSVAHFRGKMADIQIWNVALSEEQIQENLQRGVTGDELGLRHYWPLNEGEGMLVQDMANPPNSGRIRGATWQIEEVAIALPDPEFPLSHFVSSVLTFDGEDDAVILPELGEMDRTFTLSLWVKPATVDDEQWHGILSKEAKDGDQLGLSLCPGDRALQYHSQGLGEKTPYTNVLLNFFETGDQWVHITWVKAGGVYQFYRNGECFATQPAPERLQQTPGDYYLGKSQVFPNRDSFFAGQIAEVRLWRVARTEAEIHKDFTHRLQGDEPGLIAYYPLNEGSGDWVGDRGRILGAKWEQMEIPLV</sequence>
<dbReference type="RefSeq" id="WP_261237008.1">
    <property type="nucleotide sequence ID" value="NZ_JAMXFA010000041.1"/>
</dbReference>
<protein>
    <submittedName>
        <fullName evidence="4">LamG domain-containing protein</fullName>
    </submittedName>
</protein>
<feature type="domain" description="LamG-like jellyroll fold" evidence="3">
    <location>
        <begin position="46"/>
        <end position="189"/>
    </location>
</feature>
<proteinExistence type="predicted"/>
<feature type="domain" description="LamG-like jellyroll fold" evidence="3">
    <location>
        <begin position="837"/>
        <end position="976"/>
    </location>
</feature>
<dbReference type="EMBL" id="JAMXFA010000041">
    <property type="protein sequence ID" value="MCT7980664.1"/>
    <property type="molecule type" value="Genomic_DNA"/>
</dbReference>
<feature type="domain" description="LamG-like jellyroll fold" evidence="3">
    <location>
        <begin position="386"/>
        <end position="518"/>
    </location>
</feature>
<dbReference type="Proteomes" id="UP001525961">
    <property type="component" value="Unassembled WGS sequence"/>
</dbReference>
<comment type="caution">
    <text evidence="4">The sequence shown here is derived from an EMBL/GenBank/DDBJ whole genome shotgun (WGS) entry which is preliminary data.</text>
</comment>
<dbReference type="Pfam" id="PF13385">
    <property type="entry name" value="Laminin_G_3"/>
    <property type="match status" value="4"/>
</dbReference>
<dbReference type="SMART" id="SM00560">
    <property type="entry name" value="LamGL"/>
    <property type="match status" value="3"/>
</dbReference>
<dbReference type="SUPFAM" id="SSF49899">
    <property type="entry name" value="Concanavalin A-like lectins/glucanases"/>
    <property type="match status" value="4"/>
</dbReference>